<protein>
    <submittedName>
        <fullName evidence="1">Uncharacterized protein</fullName>
    </submittedName>
</protein>
<name>A0A9D4J914_DREPO</name>
<evidence type="ECO:0000313" key="1">
    <source>
        <dbReference type="EMBL" id="KAH3804306.1"/>
    </source>
</evidence>
<evidence type="ECO:0000313" key="2">
    <source>
        <dbReference type="Proteomes" id="UP000828390"/>
    </source>
</evidence>
<comment type="caution">
    <text evidence="1">The sequence shown here is derived from an EMBL/GenBank/DDBJ whole genome shotgun (WGS) entry which is preliminary data.</text>
</comment>
<dbReference type="EMBL" id="JAIWYP010000006">
    <property type="protein sequence ID" value="KAH3804306.1"/>
    <property type="molecule type" value="Genomic_DNA"/>
</dbReference>
<reference evidence="1" key="1">
    <citation type="journal article" date="2019" name="bioRxiv">
        <title>The Genome of the Zebra Mussel, Dreissena polymorpha: A Resource for Invasive Species Research.</title>
        <authorList>
            <person name="McCartney M.A."/>
            <person name="Auch B."/>
            <person name="Kono T."/>
            <person name="Mallez S."/>
            <person name="Zhang Y."/>
            <person name="Obille A."/>
            <person name="Becker A."/>
            <person name="Abrahante J.E."/>
            <person name="Garbe J."/>
            <person name="Badalamenti J.P."/>
            <person name="Herman A."/>
            <person name="Mangelson H."/>
            <person name="Liachko I."/>
            <person name="Sullivan S."/>
            <person name="Sone E.D."/>
            <person name="Koren S."/>
            <person name="Silverstein K.A.T."/>
            <person name="Beckman K.B."/>
            <person name="Gohl D.M."/>
        </authorList>
    </citation>
    <scope>NUCLEOTIDE SEQUENCE</scope>
    <source>
        <strain evidence="1">Duluth1</strain>
        <tissue evidence="1">Whole animal</tissue>
    </source>
</reference>
<sequence length="59" mass="6903">METYWRDVSWTFMTIPQYFHNHGIITAGIEKIFHSGFKADPIPLTGLSMRQCRIVTFVI</sequence>
<gene>
    <name evidence="1" type="ORF">DPMN_132590</name>
</gene>
<organism evidence="1 2">
    <name type="scientific">Dreissena polymorpha</name>
    <name type="common">Zebra mussel</name>
    <name type="synonym">Mytilus polymorpha</name>
    <dbReference type="NCBI Taxonomy" id="45954"/>
    <lineage>
        <taxon>Eukaryota</taxon>
        <taxon>Metazoa</taxon>
        <taxon>Spiralia</taxon>
        <taxon>Lophotrochozoa</taxon>
        <taxon>Mollusca</taxon>
        <taxon>Bivalvia</taxon>
        <taxon>Autobranchia</taxon>
        <taxon>Heteroconchia</taxon>
        <taxon>Euheterodonta</taxon>
        <taxon>Imparidentia</taxon>
        <taxon>Neoheterodontei</taxon>
        <taxon>Myida</taxon>
        <taxon>Dreissenoidea</taxon>
        <taxon>Dreissenidae</taxon>
        <taxon>Dreissena</taxon>
    </lineage>
</organism>
<dbReference type="AlphaFoldDB" id="A0A9D4J914"/>
<reference evidence="1" key="2">
    <citation type="submission" date="2020-11" db="EMBL/GenBank/DDBJ databases">
        <authorList>
            <person name="McCartney M.A."/>
            <person name="Auch B."/>
            <person name="Kono T."/>
            <person name="Mallez S."/>
            <person name="Becker A."/>
            <person name="Gohl D.M."/>
            <person name="Silverstein K.A.T."/>
            <person name="Koren S."/>
            <person name="Bechman K.B."/>
            <person name="Herman A."/>
            <person name="Abrahante J.E."/>
            <person name="Garbe J."/>
        </authorList>
    </citation>
    <scope>NUCLEOTIDE SEQUENCE</scope>
    <source>
        <strain evidence="1">Duluth1</strain>
        <tissue evidence="1">Whole animal</tissue>
    </source>
</reference>
<accession>A0A9D4J914</accession>
<proteinExistence type="predicted"/>
<dbReference type="Proteomes" id="UP000828390">
    <property type="component" value="Unassembled WGS sequence"/>
</dbReference>
<keyword evidence="2" id="KW-1185">Reference proteome</keyword>